<evidence type="ECO:0000259" key="6">
    <source>
        <dbReference type="Pfam" id="PF10415"/>
    </source>
</evidence>
<dbReference type="FunFam" id="1.10.40.30:FF:000002">
    <property type="entry name" value="Fumarate hydratase class II"/>
    <property type="match status" value="1"/>
</dbReference>
<dbReference type="PROSITE" id="PS00163">
    <property type="entry name" value="FUMARATE_LYASES"/>
    <property type="match status" value="1"/>
</dbReference>
<dbReference type="Gene3D" id="1.20.200.10">
    <property type="entry name" value="Fumarase/aspartase (Central domain)"/>
    <property type="match status" value="1"/>
</dbReference>
<evidence type="ECO:0000313" key="7">
    <source>
        <dbReference type="EMBL" id="KAF0543803.1"/>
    </source>
</evidence>
<dbReference type="NCBIfam" id="NF008909">
    <property type="entry name" value="PRK12273.1"/>
    <property type="match status" value="1"/>
</dbReference>
<dbReference type="InterPro" id="IPR018951">
    <property type="entry name" value="Fumarase_C_C"/>
</dbReference>
<dbReference type="GO" id="GO:0004333">
    <property type="term" value="F:fumarate hydratase activity"/>
    <property type="evidence" value="ECO:0007669"/>
    <property type="project" value="UniProtKB-EC"/>
</dbReference>
<dbReference type="Gene3D" id="1.10.275.10">
    <property type="entry name" value="Fumarase/aspartase (N-terminal domain)"/>
    <property type="match status" value="1"/>
</dbReference>
<dbReference type="GO" id="GO:0006108">
    <property type="term" value="P:malate metabolic process"/>
    <property type="evidence" value="ECO:0007669"/>
    <property type="project" value="TreeGrafter"/>
</dbReference>
<dbReference type="Pfam" id="PF10415">
    <property type="entry name" value="FumaraseC_C"/>
    <property type="match status" value="1"/>
</dbReference>
<proteinExistence type="inferred from homology"/>
<evidence type="ECO:0000256" key="4">
    <source>
        <dbReference type="ARBA" id="ARBA00056821"/>
    </source>
</evidence>
<feature type="domain" description="Fumarate lyase N-terminal" evidence="5">
    <location>
        <begin position="41"/>
        <end position="372"/>
    </location>
</feature>
<dbReference type="FunFam" id="1.20.200.10:FF:000001">
    <property type="entry name" value="Fumarate hydratase, mitochondrial"/>
    <property type="match status" value="1"/>
</dbReference>
<dbReference type="CDD" id="cd01362">
    <property type="entry name" value="Fumarase_classII"/>
    <property type="match status" value="1"/>
</dbReference>
<dbReference type="SUPFAM" id="SSF48557">
    <property type="entry name" value="L-aspartase-like"/>
    <property type="match status" value="1"/>
</dbReference>
<evidence type="ECO:0000313" key="8">
    <source>
        <dbReference type="Proteomes" id="UP000439903"/>
    </source>
</evidence>
<dbReference type="GO" id="GO:0005739">
    <property type="term" value="C:mitochondrion"/>
    <property type="evidence" value="ECO:0007669"/>
    <property type="project" value="TreeGrafter"/>
</dbReference>
<dbReference type="InterPro" id="IPR000362">
    <property type="entry name" value="Fumarate_lyase_fam"/>
</dbReference>
<evidence type="ECO:0000259" key="5">
    <source>
        <dbReference type="Pfam" id="PF00206"/>
    </source>
</evidence>
<dbReference type="OrthoDB" id="1738025at2759"/>
<keyword evidence="8" id="KW-1185">Reference proteome</keyword>
<dbReference type="InterPro" id="IPR020557">
    <property type="entry name" value="Fumarate_lyase_CS"/>
</dbReference>
<accession>A0A8H4AY71</accession>
<dbReference type="PANTHER" id="PTHR11444">
    <property type="entry name" value="ASPARTATEAMMONIA/ARGININOSUCCINATE/ADENYLOSUCCINATE LYASE"/>
    <property type="match status" value="1"/>
</dbReference>
<dbReference type="HAMAP" id="MF_00743">
    <property type="entry name" value="FumaraseC"/>
    <property type="match status" value="1"/>
</dbReference>
<name>A0A8H4AY71_GIGMA</name>
<dbReference type="InterPro" id="IPR024083">
    <property type="entry name" value="Fumarase/histidase_N"/>
</dbReference>
<dbReference type="Pfam" id="PF00206">
    <property type="entry name" value="Lyase_1"/>
    <property type="match status" value="1"/>
</dbReference>
<dbReference type="GO" id="GO:0006099">
    <property type="term" value="P:tricarboxylic acid cycle"/>
    <property type="evidence" value="ECO:0007669"/>
    <property type="project" value="InterPro"/>
</dbReference>
<feature type="domain" description="Fumarase C C-terminal" evidence="6">
    <location>
        <begin position="438"/>
        <end position="490"/>
    </location>
</feature>
<dbReference type="FunFam" id="1.10.275.10:FF:000001">
    <property type="entry name" value="Fumarate hydratase, mitochondrial"/>
    <property type="match status" value="1"/>
</dbReference>
<dbReference type="AlphaFoldDB" id="A0A8H4AY71"/>
<evidence type="ECO:0000256" key="1">
    <source>
        <dbReference type="ARBA" id="ARBA00009084"/>
    </source>
</evidence>
<gene>
    <name evidence="7" type="ORF">F8M41_003296</name>
</gene>
<dbReference type="PANTHER" id="PTHR11444:SF1">
    <property type="entry name" value="FUMARATE HYDRATASE, MITOCHONDRIAL"/>
    <property type="match status" value="1"/>
</dbReference>
<reference evidence="7 8" key="1">
    <citation type="journal article" date="2019" name="Environ. Microbiol.">
        <title>At the nexus of three kingdoms: the genome of the mycorrhizal fungus Gigaspora margarita provides insights into plant, endobacterial and fungal interactions.</title>
        <authorList>
            <person name="Venice F."/>
            <person name="Ghignone S."/>
            <person name="Salvioli di Fossalunga A."/>
            <person name="Amselem J."/>
            <person name="Novero M."/>
            <person name="Xianan X."/>
            <person name="Sedzielewska Toro K."/>
            <person name="Morin E."/>
            <person name="Lipzen A."/>
            <person name="Grigoriev I.V."/>
            <person name="Henrissat B."/>
            <person name="Martin F.M."/>
            <person name="Bonfante P."/>
        </authorList>
    </citation>
    <scope>NUCLEOTIDE SEQUENCE [LARGE SCALE GENOMIC DNA]</scope>
    <source>
        <strain evidence="7 8">BEG34</strain>
    </source>
</reference>
<dbReference type="InterPro" id="IPR022761">
    <property type="entry name" value="Fumarate_lyase_N"/>
</dbReference>
<comment type="caution">
    <text evidence="7">The sequence shown here is derived from an EMBL/GenBank/DDBJ whole genome shotgun (WGS) entry which is preliminary data.</text>
</comment>
<dbReference type="GO" id="GO:0006106">
    <property type="term" value="P:fumarate metabolic process"/>
    <property type="evidence" value="ECO:0007669"/>
    <property type="project" value="InterPro"/>
</dbReference>
<sequence length="496" mass="53935">MIKSLNITYIRVMPVARLNLRKFSISTYQRQKYRTEQDTFGEIQVPADRYWGAQTQRSLQNFNIGGPPERMPEPLIKAFGVVKRAAATVNMSFGLDPKIGKAIIQAADEVIEGKLLDHFPLVVWQTGSGTQTNMNANEVIANRAIEILGGQLGSKNPVHPNDHVNMSQSSNDTFPTAMHVSASIEINNALIPSLTRLHDAILEKSKNFANIIKIGRTHLQDATPLTLGNEFSGYAQQLAFGIERVKATLPRLYYLAQGGTAVGTGLNTPPEFDVKIAAEISKITGLPFQTAPNKFEALATHDAIVEVSGALNVISVSIMKIANDIRFLGSGPRCGLGEISLPENEPGSSIMPGKVNPTQCEAITMVAAQVMGNNAAITISGSCGHFELNVFKPVLIKNLLHSIRILSDASGSFTNNCIVGIKANEKRINEIMKQSLMLVTALNPHIGYDKAASVAKKAHKEHLTLKESAIQLGVLTENQFDEWVKPEKMLGPKSKL</sequence>
<organism evidence="7 8">
    <name type="scientific">Gigaspora margarita</name>
    <dbReference type="NCBI Taxonomy" id="4874"/>
    <lineage>
        <taxon>Eukaryota</taxon>
        <taxon>Fungi</taxon>
        <taxon>Fungi incertae sedis</taxon>
        <taxon>Mucoromycota</taxon>
        <taxon>Glomeromycotina</taxon>
        <taxon>Glomeromycetes</taxon>
        <taxon>Diversisporales</taxon>
        <taxon>Gigasporaceae</taxon>
        <taxon>Gigaspora</taxon>
    </lineage>
</organism>
<keyword evidence="3" id="KW-0456">Lyase</keyword>
<dbReference type="NCBIfam" id="TIGR00979">
    <property type="entry name" value="fumC_II"/>
    <property type="match status" value="1"/>
</dbReference>
<comment type="function">
    <text evidence="4">Catalyzes the reversible stereospecific interconversion of fumarate to L-malate. In mitochondrion, catalyzes the hydration of fumarate to L-malate in the tricarboxylic acid (TCA) cycle to facilitate a transition step in the production of energy in the form of NADH. In cytoplasm and nucleus, involved in DNA repair in response to DNA damage: following DNA double-strand breaks (DSBs), translocates from the cytosol to the nucleus and promotes DNA repair by catalyzing the dehydration of L-malate to fumarate.</text>
</comment>
<dbReference type="Proteomes" id="UP000439903">
    <property type="component" value="Unassembled WGS sequence"/>
</dbReference>
<dbReference type="Gene3D" id="1.10.40.30">
    <property type="entry name" value="Fumarase/aspartase (C-terminal domain)"/>
    <property type="match status" value="1"/>
</dbReference>
<dbReference type="InterPro" id="IPR005677">
    <property type="entry name" value="Fum_hydII"/>
</dbReference>
<dbReference type="EC" id="4.2.1.2" evidence="2"/>
<dbReference type="InterPro" id="IPR008948">
    <property type="entry name" value="L-Aspartase-like"/>
</dbReference>
<dbReference type="EMBL" id="WTPW01000130">
    <property type="protein sequence ID" value="KAF0543803.1"/>
    <property type="molecule type" value="Genomic_DNA"/>
</dbReference>
<dbReference type="PRINTS" id="PR00149">
    <property type="entry name" value="FUMRATELYASE"/>
</dbReference>
<evidence type="ECO:0000256" key="3">
    <source>
        <dbReference type="ARBA" id="ARBA00023239"/>
    </source>
</evidence>
<comment type="similarity">
    <text evidence="1">Belongs to the class-II fumarase/aspartase family. Fumarase subfamily.</text>
</comment>
<protein>
    <recommendedName>
        <fullName evidence="2">fumarate hydratase</fullName>
        <ecNumber evidence="2">4.2.1.2</ecNumber>
    </recommendedName>
</protein>
<evidence type="ECO:0000256" key="2">
    <source>
        <dbReference type="ARBA" id="ARBA00012921"/>
    </source>
</evidence>